<evidence type="ECO:0000256" key="1">
    <source>
        <dbReference type="SAM" id="MobiDB-lite"/>
    </source>
</evidence>
<protein>
    <submittedName>
        <fullName evidence="2">Uncharacterized protein</fullName>
    </submittedName>
</protein>
<keyword evidence="3" id="KW-1185">Reference proteome</keyword>
<evidence type="ECO:0000313" key="2">
    <source>
        <dbReference type="EMBL" id="KAF7694877.1"/>
    </source>
</evidence>
<organism evidence="2 3">
    <name type="scientific">Silurus meridionalis</name>
    <name type="common">Southern catfish</name>
    <name type="synonym">Silurus soldatovi meridionalis</name>
    <dbReference type="NCBI Taxonomy" id="175797"/>
    <lineage>
        <taxon>Eukaryota</taxon>
        <taxon>Metazoa</taxon>
        <taxon>Chordata</taxon>
        <taxon>Craniata</taxon>
        <taxon>Vertebrata</taxon>
        <taxon>Euteleostomi</taxon>
        <taxon>Actinopterygii</taxon>
        <taxon>Neopterygii</taxon>
        <taxon>Teleostei</taxon>
        <taxon>Ostariophysi</taxon>
        <taxon>Siluriformes</taxon>
        <taxon>Siluridae</taxon>
        <taxon>Silurus</taxon>
    </lineage>
</organism>
<dbReference type="EMBL" id="JABFDY010000017">
    <property type="protein sequence ID" value="KAF7694877.1"/>
    <property type="molecule type" value="Genomic_DNA"/>
</dbReference>
<dbReference type="Proteomes" id="UP000606274">
    <property type="component" value="Unassembled WGS sequence"/>
</dbReference>
<feature type="compositionally biased region" description="Basic and acidic residues" evidence="1">
    <location>
        <begin position="125"/>
        <end position="134"/>
    </location>
</feature>
<feature type="region of interest" description="Disordered" evidence="1">
    <location>
        <begin position="124"/>
        <end position="152"/>
    </location>
</feature>
<name>A0A8T0ANY3_SILME</name>
<proteinExistence type="predicted"/>
<feature type="region of interest" description="Disordered" evidence="1">
    <location>
        <begin position="334"/>
        <end position="357"/>
    </location>
</feature>
<evidence type="ECO:0000313" key="3">
    <source>
        <dbReference type="Proteomes" id="UP000606274"/>
    </source>
</evidence>
<gene>
    <name evidence="2" type="ORF">HF521_006600</name>
</gene>
<feature type="compositionally biased region" description="Polar residues" evidence="1">
    <location>
        <begin position="344"/>
        <end position="357"/>
    </location>
</feature>
<dbReference type="OrthoDB" id="10033658at2759"/>
<dbReference type="AlphaFoldDB" id="A0A8T0ANY3"/>
<reference evidence="2" key="1">
    <citation type="submission" date="2020-08" db="EMBL/GenBank/DDBJ databases">
        <title>Chromosome-level assembly of Southern catfish (Silurus meridionalis) provides insights into visual adaptation to the nocturnal and benthic lifestyles.</title>
        <authorList>
            <person name="Zhang Y."/>
            <person name="Wang D."/>
            <person name="Peng Z."/>
        </authorList>
    </citation>
    <scope>NUCLEOTIDE SEQUENCE</scope>
    <source>
        <strain evidence="2">SWU-2019-XX</strain>
        <tissue evidence="2">Muscle</tissue>
    </source>
</reference>
<comment type="caution">
    <text evidence="2">The sequence shown here is derived from an EMBL/GenBank/DDBJ whole genome shotgun (WGS) entry which is preliminary data.</text>
</comment>
<sequence>MIIDYRKAITTRAHGHADIRAEAVCTRDSFMSDVSMQSFGGEEHLDGVHCLWPLCPHPCCWETERRIATGAYRRGVGVPTKHHASVDESSPRLTVVDVSEWAGKRMRPVRPDRRNLSGMNSEVEPLQKDTDTKTKNPCFPAITSAPSESHTRNKAVNDRTAHIPPLIGSSCRSPSLMLWVPNPHHNPQCSKSISSEVPRCTIKELFCLPAAHTHTTSASNREGTTKKRVRFQLFHSPVRFHSSQQAESVSAAQLEAGAGDGTKLLSDPSAFLLKNRPVIFHSVQERAIRTASQEAPASLYKLDSKTAEEDADWDRLRIQPNLWKRHVSLEGFRPPGGARGIPETGSSYPGSKASSDRTICSPQCAGPTIRACVKRMVRYSRCTHPLLSHKKHCRGTRSELDMTICSSTTIKEHNQILNTDERYEGDGGSPTKLRF</sequence>
<accession>A0A8T0ANY3</accession>